<dbReference type="InterPro" id="IPR024967">
    <property type="entry name" value="DNA-bd_IS481-type"/>
</dbReference>
<dbReference type="Proteomes" id="UP000238196">
    <property type="component" value="Unassembled WGS sequence"/>
</dbReference>
<evidence type="ECO:0000256" key="1">
    <source>
        <dbReference type="SAM" id="MobiDB-lite"/>
    </source>
</evidence>
<dbReference type="SUPFAM" id="SSF46689">
    <property type="entry name" value="Homeodomain-like"/>
    <property type="match status" value="1"/>
</dbReference>
<dbReference type="AlphaFoldDB" id="A0A2S5KIQ5"/>
<feature type="domain" description="DNA-binding" evidence="2">
    <location>
        <begin position="14"/>
        <end position="66"/>
    </location>
</feature>
<evidence type="ECO:0000313" key="4">
    <source>
        <dbReference type="Proteomes" id="UP000238196"/>
    </source>
</evidence>
<accession>A0A2S5KIQ5</accession>
<gene>
    <name evidence="3" type="ORF">C4K68_24375</name>
</gene>
<evidence type="ECO:0000259" key="2">
    <source>
        <dbReference type="Pfam" id="PF13011"/>
    </source>
</evidence>
<evidence type="ECO:0000313" key="3">
    <source>
        <dbReference type="EMBL" id="PPC74704.1"/>
    </source>
</evidence>
<sequence length="108" mass="11756">MGGATQPNTPRPRMNNHKHARLTVHGRALLVKRIVEVGLHPEEAAQAAGVSVRTAYKWLRRYREEGGPVFTTARPGPIAAHAPFLHKHRNSSSSNAVPGTRIARSAPT</sequence>
<dbReference type="OrthoDB" id="5993887at2"/>
<dbReference type="InterPro" id="IPR009057">
    <property type="entry name" value="Homeodomain-like_sf"/>
</dbReference>
<organism evidence="3 4">
    <name type="scientific">Proteobacteria bacterium 228</name>
    <dbReference type="NCBI Taxonomy" id="2083153"/>
    <lineage>
        <taxon>Bacteria</taxon>
        <taxon>Pseudomonadati</taxon>
        <taxon>Pseudomonadota</taxon>
    </lineage>
</organism>
<proteinExistence type="predicted"/>
<name>A0A2S5KIQ5_9PROT</name>
<feature type="region of interest" description="Disordered" evidence="1">
    <location>
        <begin position="87"/>
        <end position="108"/>
    </location>
</feature>
<dbReference type="EMBL" id="PRLP01000138">
    <property type="protein sequence ID" value="PPC74704.1"/>
    <property type="molecule type" value="Genomic_DNA"/>
</dbReference>
<dbReference type="Pfam" id="PF13011">
    <property type="entry name" value="LZ_Tnp_IS481"/>
    <property type="match status" value="1"/>
</dbReference>
<protein>
    <recommendedName>
        <fullName evidence="2">DNA-binding domain-containing protein</fullName>
    </recommendedName>
</protein>
<reference evidence="3 4" key="1">
    <citation type="submission" date="2018-02" db="EMBL/GenBank/DDBJ databases">
        <title>novel marine gammaproteobacteria from coastal saline agro ecosystem.</title>
        <authorList>
            <person name="Krishnan R."/>
            <person name="Ramesh Kumar N."/>
        </authorList>
    </citation>
    <scope>NUCLEOTIDE SEQUENCE [LARGE SCALE GENOMIC DNA]</scope>
    <source>
        <strain evidence="3 4">228</strain>
    </source>
</reference>
<comment type="caution">
    <text evidence="3">The sequence shown here is derived from an EMBL/GenBank/DDBJ whole genome shotgun (WGS) entry which is preliminary data.</text>
</comment>